<dbReference type="InterPro" id="IPR001650">
    <property type="entry name" value="Helicase_C-like"/>
</dbReference>
<dbReference type="Pfam" id="PF00270">
    <property type="entry name" value="DEAD"/>
    <property type="match status" value="1"/>
</dbReference>
<evidence type="ECO:0000256" key="8">
    <source>
        <dbReference type="ARBA" id="ARBA00023235"/>
    </source>
</evidence>
<dbReference type="GO" id="GO:0005737">
    <property type="term" value="C:cytoplasm"/>
    <property type="evidence" value="ECO:0007669"/>
    <property type="project" value="TreeGrafter"/>
</dbReference>
<keyword evidence="4 11" id="KW-0378">Hydrolase</keyword>
<evidence type="ECO:0000256" key="4">
    <source>
        <dbReference type="ARBA" id="ARBA00022801"/>
    </source>
</evidence>
<dbReference type="GO" id="GO:0005694">
    <property type="term" value="C:chromosome"/>
    <property type="evidence" value="ECO:0007669"/>
    <property type="project" value="TreeGrafter"/>
</dbReference>
<dbReference type="InterPro" id="IPR027417">
    <property type="entry name" value="P-loop_NTPase"/>
</dbReference>
<feature type="compositionally biased region" description="Basic and acidic residues" evidence="12">
    <location>
        <begin position="711"/>
        <end position="725"/>
    </location>
</feature>
<reference evidence="15" key="1">
    <citation type="submission" date="2023-03" db="EMBL/GenBank/DDBJ databases">
        <title>Massive genome expansion in bonnet fungi (Mycena s.s.) driven by repeated elements and novel gene families across ecological guilds.</title>
        <authorList>
            <consortium name="Lawrence Berkeley National Laboratory"/>
            <person name="Harder C.B."/>
            <person name="Miyauchi S."/>
            <person name="Viragh M."/>
            <person name="Kuo A."/>
            <person name="Thoen E."/>
            <person name="Andreopoulos B."/>
            <person name="Lu D."/>
            <person name="Skrede I."/>
            <person name="Drula E."/>
            <person name="Henrissat B."/>
            <person name="Morin E."/>
            <person name="Kohler A."/>
            <person name="Barry K."/>
            <person name="LaButti K."/>
            <person name="Morin E."/>
            <person name="Salamov A."/>
            <person name="Lipzen A."/>
            <person name="Mereny Z."/>
            <person name="Hegedus B."/>
            <person name="Baldrian P."/>
            <person name="Stursova M."/>
            <person name="Weitz H."/>
            <person name="Taylor A."/>
            <person name="Grigoriev I.V."/>
            <person name="Nagy L.G."/>
            <person name="Martin F."/>
            <person name="Kauserud H."/>
        </authorList>
    </citation>
    <scope>NUCLEOTIDE SEQUENCE</scope>
    <source>
        <strain evidence="15">CBHHK188m</strain>
    </source>
</reference>
<evidence type="ECO:0000256" key="6">
    <source>
        <dbReference type="ARBA" id="ARBA00022840"/>
    </source>
</evidence>
<organism evidence="15 16">
    <name type="scientific">Mycena maculata</name>
    <dbReference type="NCBI Taxonomy" id="230809"/>
    <lineage>
        <taxon>Eukaryota</taxon>
        <taxon>Fungi</taxon>
        <taxon>Dikarya</taxon>
        <taxon>Basidiomycota</taxon>
        <taxon>Agaricomycotina</taxon>
        <taxon>Agaricomycetes</taxon>
        <taxon>Agaricomycetidae</taxon>
        <taxon>Agaricales</taxon>
        <taxon>Marasmiineae</taxon>
        <taxon>Mycenaceae</taxon>
        <taxon>Mycena</taxon>
    </lineage>
</organism>
<dbReference type="SUPFAM" id="SSF46785">
    <property type="entry name" value="Winged helix' DNA-binding domain"/>
    <property type="match status" value="1"/>
</dbReference>
<keyword evidence="16" id="KW-1185">Reference proteome</keyword>
<dbReference type="InterPro" id="IPR018982">
    <property type="entry name" value="RQC_domain"/>
</dbReference>
<evidence type="ECO:0000313" key="15">
    <source>
        <dbReference type="EMBL" id="KAJ7730995.1"/>
    </source>
</evidence>
<dbReference type="InterPro" id="IPR011545">
    <property type="entry name" value="DEAD/DEAH_box_helicase_dom"/>
</dbReference>
<gene>
    <name evidence="15" type="ORF">DFH07DRAFT_945275</name>
</gene>
<evidence type="ECO:0000256" key="12">
    <source>
        <dbReference type="SAM" id="MobiDB-lite"/>
    </source>
</evidence>
<keyword evidence="9 11" id="KW-0539">Nucleus</keyword>
<comment type="catalytic activity">
    <reaction evidence="11">
        <text>ATP + H2O = ADP + phosphate + H(+)</text>
        <dbReference type="Rhea" id="RHEA:13065"/>
        <dbReference type="ChEBI" id="CHEBI:15377"/>
        <dbReference type="ChEBI" id="CHEBI:15378"/>
        <dbReference type="ChEBI" id="CHEBI:30616"/>
        <dbReference type="ChEBI" id="CHEBI:43474"/>
        <dbReference type="ChEBI" id="CHEBI:456216"/>
    </reaction>
</comment>
<dbReference type="GO" id="GO:0003677">
    <property type="term" value="F:DNA binding"/>
    <property type="evidence" value="ECO:0007669"/>
    <property type="project" value="UniProtKB-KW"/>
</dbReference>
<comment type="subcellular location">
    <subcellularLocation>
        <location evidence="1 11">Nucleus</location>
    </subcellularLocation>
</comment>
<proteinExistence type="inferred from homology"/>
<dbReference type="SMART" id="SM00487">
    <property type="entry name" value="DEXDc"/>
    <property type="match status" value="1"/>
</dbReference>
<comment type="caution">
    <text evidence="15">The sequence shown here is derived from an EMBL/GenBank/DDBJ whole genome shotgun (WGS) entry which is preliminary data.</text>
</comment>
<dbReference type="GO" id="GO:0005524">
    <property type="term" value="F:ATP binding"/>
    <property type="evidence" value="ECO:0007669"/>
    <property type="project" value="UniProtKB-KW"/>
</dbReference>
<dbReference type="AlphaFoldDB" id="A0AAD7HYE2"/>
<dbReference type="EMBL" id="JARJLG010000186">
    <property type="protein sequence ID" value="KAJ7730995.1"/>
    <property type="molecule type" value="Genomic_DNA"/>
</dbReference>
<protein>
    <recommendedName>
        <fullName evidence="11">ATP-dependent DNA helicase</fullName>
        <ecNumber evidence="11">5.6.2.4</ecNumber>
    </recommendedName>
</protein>
<dbReference type="GO" id="GO:0006260">
    <property type="term" value="P:DNA replication"/>
    <property type="evidence" value="ECO:0007669"/>
    <property type="project" value="InterPro"/>
</dbReference>
<dbReference type="EC" id="5.6.2.4" evidence="11"/>
<evidence type="ECO:0000256" key="1">
    <source>
        <dbReference type="ARBA" id="ARBA00004123"/>
    </source>
</evidence>
<feature type="region of interest" description="Disordered" evidence="12">
    <location>
        <begin position="8"/>
        <end position="49"/>
    </location>
</feature>
<evidence type="ECO:0000259" key="13">
    <source>
        <dbReference type="PROSITE" id="PS51192"/>
    </source>
</evidence>
<name>A0AAD7HYE2_9AGAR</name>
<dbReference type="CDD" id="cd17920">
    <property type="entry name" value="DEXHc_RecQ"/>
    <property type="match status" value="1"/>
</dbReference>
<evidence type="ECO:0000259" key="14">
    <source>
        <dbReference type="PROSITE" id="PS51194"/>
    </source>
</evidence>
<dbReference type="GO" id="GO:0000724">
    <property type="term" value="P:double-strand break repair via homologous recombination"/>
    <property type="evidence" value="ECO:0007669"/>
    <property type="project" value="TreeGrafter"/>
</dbReference>
<feature type="region of interest" description="Disordered" evidence="12">
    <location>
        <begin position="701"/>
        <end position="725"/>
    </location>
</feature>
<evidence type="ECO:0000256" key="11">
    <source>
        <dbReference type="RuleBase" id="RU364117"/>
    </source>
</evidence>
<evidence type="ECO:0000256" key="9">
    <source>
        <dbReference type="ARBA" id="ARBA00023242"/>
    </source>
</evidence>
<evidence type="ECO:0000313" key="16">
    <source>
        <dbReference type="Proteomes" id="UP001215280"/>
    </source>
</evidence>
<dbReference type="PANTHER" id="PTHR13710:SF153">
    <property type="entry name" value="RECQ-LIKE DNA HELICASE BLM"/>
    <property type="match status" value="1"/>
</dbReference>
<dbReference type="Pfam" id="PF09382">
    <property type="entry name" value="RQC"/>
    <property type="match status" value="1"/>
</dbReference>
<feature type="domain" description="Helicase ATP-binding" evidence="13">
    <location>
        <begin position="167"/>
        <end position="336"/>
    </location>
</feature>
<dbReference type="InterPro" id="IPR032284">
    <property type="entry name" value="RecQ_Zn-bd"/>
</dbReference>
<dbReference type="InterPro" id="IPR036390">
    <property type="entry name" value="WH_DNA-bd_sf"/>
</dbReference>
<keyword evidence="7" id="KW-0238">DNA-binding</keyword>
<dbReference type="GO" id="GO:0016787">
    <property type="term" value="F:hydrolase activity"/>
    <property type="evidence" value="ECO:0007669"/>
    <property type="project" value="UniProtKB-KW"/>
</dbReference>
<dbReference type="InterPro" id="IPR036388">
    <property type="entry name" value="WH-like_DNA-bd_sf"/>
</dbReference>
<dbReference type="PROSITE" id="PS51194">
    <property type="entry name" value="HELICASE_CTER"/>
    <property type="match status" value="1"/>
</dbReference>
<keyword evidence="5 11" id="KW-0347">Helicase</keyword>
<dbReference type="PANTHER" id="PTHR13710">
    <property type="entry name" value="DNA HELICASE RECQ FAMILY MEMBER"/>
    <property type="match status" value="1"/>
</dbReference>
<evidence type="ECO:0000256" key="10">
    <source>
        <dbReference type="ARBA" id="ARBA00034617"/>
    </source>
</evidence>
<keyword evidence="3 11" id="KW-0547">Nucleotide-binding</keyword>
<evidence type="ECO:0000256" key="5">
    <source>
        <dbReference type="ARBA" id="ARBA00022806"/>
    </source>
</evidence>
<keyword evidence="8" id="KW-0413">Isomerase</keyword>
<dbReference type="NCBIfam" id="TIGR00614">
    <property type="entry name" value="recQ_fam"/>
    <property type="match status" value="1"/>
</dbReference>
<comment type="similarity">
    <text evidence="2 11">Belongs to the helicase family. RecQ subfamily.</text>
</comment>
<dbReference type="Pfam" id="PF00271">
    <property type="entry name" value="Helicase_C"/>
    <property type="match status" value="1"/>
</dbReference>
<dbReference type="SUPFAM" id="SSF52540">
    <property type="entry name" value="P-loop containing nucleoside triphosphate hydrolases"/>
    <property type="match status" value="1"/>
</dbReference>
<evidence type="ECO:0000256" key="7">
    <source>
        <dbReference type="ARBA" id="ARBA00023125"/>
    </source>
</evidence>
<dbReference type="Pfam" id="PF16124">
    <property type="entry name" value="RecQ_Zn_bind"/>
    <property type="match status" value="1"/>
</dbReference>
<sequence length="725" mass="80122">MAGFCMTEVLSPRTADTNPSRNQLTSTSTQFDGPDQHPGAGSNLSASSESTGLPGIFNLDPIYRSLDEAKHANNPSKELVALRSIEIVIQRRIYDIENALSTTPSSTHPELGGGQFASDEKDDEAAATALPETCADTPTAEEVAQSQDVLERVFGIQSFRKDQLAVIIAVRRRKDVLVLMPTGGGKSLCYQLSAVSEHERTNGCGLTVVVCPLISLIDDQVEALITKKINTLSLTSETLNTSPIKEQLRYSRPAVRKRGQLYEALREMYSSGCLSLFAIDEAHCISTCGHDFRDAYLELGTLRDEFPDVPIMALTATASPETITDIVRRLKLRQPLQIKQSFNRQNLEYSVKTKHNQDELIGFIKEGHLNQPGIVYCLGKKKCERIAKKLSQKGIKAIHYHGCLSRADKKSTLKKWKGGIYDVVVATTAFGMGIDKADATSRKLGELGVTGYPRIYDFRDLKFIRDLTPSKKETGPQHSIQRENAALAVARYCEEKVRCRRLMLLQHFGEEGFNKRECRENCDNCAQAGLIGMRDLTNEAKDAVTLVKQLSASLHRLTVLQCIQVFCGANTMDTRKIEHNRSSLFGSGKSLSKKTAELLFRQLLYHGILFEEAVQNSSYKHYYVTKGPNADEFLTGNGTFYIAQPHARQVDPRWIAPVRGRGERERGGRGSCVGVWGARPLRPTGLCGAAGRRGKVRVGGKRIAATAEPAHQGHERSGRGDQKQP</sequence>
<evidence type="ECO:0000256" key="2">
    <source>
        <dbReference type="ARBA" id="ARBA00005446"/>
    </source>
</evidence>
<dbReference type="InterPro" id="IPR004589">
    <property type="entry name" value="DNA_helicase_ATP-dep_RecQ"/>
</dbReference>
<feature type="compositionally biased region" description="Polar residues" evidence="12">
    <location>
        <begin position="14"/>
        <end position="31"/>
    </location>
</feature>
<accession>A0AAD7HYE2</accession>
<dbReference type="GO" id="GO:0005634">
    <property type="term" value="C:nucleus"/>
    <property type="evidence" value="ECO:0007669"/>
    <property type="project" value="UniProtKB-SubCell"/>
</dbReference>
<keyword evidence="6 11" id="KW-0067">ATP-binding</keyword>
<comment type="catalytic activity">
    <reaction evidence="10 11">
        <text>Couples ATP hydrolysis with the unwinding of duplex DNA by translocating in the 3'-5' direction.</text>
        <dbReference type="EC" id="5.6.2.4"/>
    </reaction>
</comment>
<dbReference type="Gene3D" id="1.10.10.10">
    <property type="entry name" value="Winged helix-like DNA-binding domain superfamily/Winged helix DNA-binding domain"/>
    <property type="match status" value="1"/>
</dbReference>
<dbReference type="GO" id="GO:0009378">
    <property type="term" value="F:four-way junction helicase activity"/>
    <property type="evidence" value="ECO:0007669"/>
    <property type="project" value="TreeGrafter"/>
</dbReference>
<evidence type="ECO:0000256" key="3">
    <source>
        <dbReference type="ARBA" id="ARBA00022741"/>
    </source>
</evidence>
<dbReference type="PROSITE" id="PS51192">
    <property type="entry name" value="HELICASE_ATP_BIND_1"/>
    <property type="match status" value="1"/>
</dbReference>
<dbReference type="GO" id="GO:0043138">
    <property type="term" value="F:3'-5' DNA helicase activity"/>
    <property type="evidence" value="ECO:0007669"/>
    <property type="project" value="UniProtKB-EC"/>
</dbReference>
<dbReference type="Proteomes" id="UP001215280">
    <property type="component" value="Unassembled WGS sequence"/>
</dbReference>
<dbReference type="InterPro" id="IPR014001">
    <property type="entry name" value="Helicase_ATP-bd"/>
</dbReference>
<feature type="domain" description="Helicase C-terminal" evidence="14">
    <location>
        <begin position="356"/>
        <end position="524"/>
    </location>
</feature>
<dbReference type="SMART" id="SM00956">
    <property type="entry name" value="RQC"/>
    <property type="match status" value="1"/>
</dbReference>
<dbReference type="Gene3D" id="3.40.50.300">
    <property type="entry name" value="P-loop containing nucleotide triphosphate hydrolases"/>
    <property type="match status" value="2"/>
</dbReference>